<accession>A0ABQ8GVG5</accession>
<proteinExistence type="predicted"/>
<dbReference type="EMBL" id="JAGTJR010000001">
    <property type="protein sequence ID" value="KAH7065256.1"/>
    <property type="molecule type" value="Genomic_DNA"/>
</dbReference>
<evidence type="ECO:0000313" key="1">
    <source>
        <dbReference type="EMBL" id="KAH7065256.1"/>
    </source>
</evidence>
<evidence type="ECO:0000313" key="2">
    <source>
        <dbReference type="Proteomes" id="UP000774617"/>
    </source>
</evidence>
<gene>
    <name evidence="1" type="ORF">B0J12DRAFT_29355</name>
</gene>
<sequence>MQPQPPAGHRSILYRSIAEAPPSFRLHDFAAERADRSATNLAAVACNLRPQRARALSRWRPLYLSTPPRCPRAQQFAIPLALTTGGPVMPSFECKDEVAGIRTPWPQRLRLWSHRMSNVRSSPSAASARFDCRRAPGTLVNSAAMGGMNRMG</sequence>
<organism evidence="1 2">
    <name type="scientific">Macrophomina phaseolina</name>
    <dbReference type="NCBI Taxonomy" id="35725"/>
    <lineage>
        <taxon>Eukaryota</taxon>
        <taxon>Fungi</taxon>
        <taxon>Dikarya</taxon>
        <taxon>Ascomycota</taxon>
        <taxon>Pezizomycotina</taxon>
        <taxon>Dothideomycetes</taxon>
        <taxon>Dothideomycetes incertae sedis</taxon>
        <taxon>Botryosphaeriales</taxon>
        <taxon>Botryosphaeriaceae</taxon>
        <taxon>Macrophomina</taxon>
    </lineage>
</organism>
<dbReference type="Proteomes" id="UP000774617">
    <property type="component" value="Unassembled WGS sequence"/>
</dbReference>
<keyword evidence="2" id="KW-1185">Reference proteome</keyword>
<protein>
    <submittedName>
        <fullName evidence="1">Uncharacterized protein</fullName>
    </submittedName>
</protein>
<comment type="caution">
    <text evidence="1">The sequence shown here is derived from an EMBL/GenBank/DDBJ whole genome shotgun (WGS) entry which is preliminary data.</text>
</comment>
<name>A0ABQ8GVG5_9PEZI</name>
<reference evidence="1 2" key="1">
    <citation type="journal article" date="2021" name="Nat. Commun.">
        <title>Genetic determinants of endophytism in the Arabidopsis root mycobiome.</title>
        <authorList>
            <person name="Mesny F."/>
            <person name="Miyauchi S."/>
            <person name="Thiergart T."/>
            <person name="Pickel B."/>
            <person name="Atanasova L."/>
            <person name="Karlsson M."/>
            <person name="Huettel B."/>
            <person name="Barry K.W."/>
            <person name="Haridas S."/>
            <person name="Chen C."/>
            <person name="Bauer D."/>
            <person name="Andreopoulos W."/>
            <person name="Pangilinan J."/>
            <person name="LaButti K."/>
            <person name="Riley R."/>
            <person name="Lipzen A."/>
            <person name="Clum A."/>
            <person name="Drula E."/>
            <person name="Henrissat B."/>
            <person name="Kohler A."/>
            <person name="Grigoriev I.V."/>
            <person name="Martin F.M."/>
            <person name="Hacquard S."/>
        </authorList>
    </citation>
    <scope>NUCLEOTIDE SEQUENCE [LARGE SCALE GENOMIC DNA]</scope>
    <source>
        <strain evidence="1 2">MPI-SDFR-AT-0080</strain>
    </source>
</reference>